<organism evidence="2">
    <name type="scientific">marine metagenome</name>
    <dbReference type="NCBI Taxonomy" id="408172"/>
    <lineage>
        <taxon>unclassified sequences</taxon>
        <taxon>metagenomes</taxon>
        <taxon>ecological metagenomes</taxon>
    </lineage>
</organism>
<dbReference type="AlphaFoldDB" id="A0A382R049"/>
<feature type="compositionally biased region" description="Low complexity" evidence="1">
    <location>
        <begin position="18"/>
        <end position="39"/>
    </location>
</feature>
<gene>
    <name evidence="2" type="ORF">METZ01_LOCUS342825</name>
</gene>
<dbReference type="EMBL" id="UINC01117506">
    <property type="protein sequence ID" value="SVC89971.1"/>
    <property type="molecule type" value="Genomic_DNA"/>
</dbReference>
<evidence type="ECO:0000256" key="1">
    <source>
        <dbReference type="SAM" id="MobiDB-lite"/>
    </source>
</evidence>
<accession>A0A382R049</accession>
<reference evidence="2" key="1">
    <citation type="submission" date="2018-05" db="EMBL/GenBank/DDBJ databases">
        <authorList>
            <person name="Lanie J.A."/>
            <person name="Ng W.-L."/>
            <person name="Kazmierczak K.M."/>
            <person name="Andrzejewski T.M."/>
            <person name="Davidsen T.M."/>
            <person name="Wayne K.J."/>
            <person name="Tettelin H."/>
            <person name="Glass J.I."/>
            <person name="Rusch D."/>
            <person name="Podicherti R."/>
            <person name="Tsui H.-C.T."/>
            <person name="Winkler M.E."/>
        </authorList>
    </citation>
    <scope>NUCLEOTIDE SEQUENCE</scope>
</reference>
<evidence type="ECO:0000313" key="2">
    <source>
        <dbReference type="EMBL" id="SVC89971.1"/>
    </source>
</evidence>
<protein>
    <submittedName>
        <fullName evidence="2">Uncharacterized protein</fullName>
    </submittedName>
</protein>
<sequence length="39" mass="3877">MANSAIIETNEGPGSKAPSSSEVPSSVTSSPSTLTVNEI</sequence>
<proteinExistence type="predicted"/>
<name>A0A382R049_9ZZZZ</name>
<feature type="region of interest" description="Disordered" evidence="1">
    <location>
        <begin position="1"/>
        <end position="39"/>
    </location>
</feature>